<name>W5SXI5_9SPIR</name>
<evidence type="ECO:0000313" key="1">
    <source>
        <dbReference type="EMBL" id="AHH11625.1"/>
    </source>
</evidence>
<proteinExistence type="predicted"/>
<protein>
    <submittedName>
        <fullName evidence="1">Uncharacterized protein</fullName>
    </submittedName>
</protein>
<organism evidence="1">
    <name type="scientific">Borrelia coriaceae ATCC 43381</name>
    <dbReference type="NCBI Taxonomy" id="1408429"/>
    <lineage>
        <taxon>Bacteria</taxon>
        <taxon>Pseudomonadati</taxon>
        <taxon>Spirochaetota</taxon>
        <taxon>Spirochaetia</taxon>
        <taxon>Spirochaetales</taxon>
        <taxon>Borreliaceae</taxon>
        <taxon>Borrelia</taxon>
    </lineage>
</organism>
<accession>W5SXI5</accession>
<dbReference type="EMBL" id="CP005761">
    <property type="protein sequence ID" value="AHH11625.1"/>
    <property type="molecule type" value="Genomic_DNA"/>
</dbReference>
<gene>
    <name evidence="1" type="ORF">BCO_0007001</name>
</gene>
<reference evidence="1" key="1">
    <citation type="submission" date="2013-04" db="EMBL/GenBank/DDBJ databases">
        <title>Comparative Genomics of Relapsing Fever Spirochetes.</title>
        <authorList>
            <person name="Schwan T.G."/>
            <person name="Raffel S.J."/>
            <person name="Porcella S.F."/>
            <person name="Martens C.A."/>
            <person name="Bruno D.P."/>
            <person name="Ricklefs S.M."/>
            <person name="Barbian K.B."/>
        </authorList>
    </citation>
    <scope>NUCLEOTIDE SEQUENCE</scope>
    <source>
        <strain evidence="1">Co53</strain>
        <plasmid evidence="1">unnamed</plasmid>
    </source>
</reference>
<sequence>MKDIIEKIKKTVKYIKTNTQEDKKEIRNNIFSILIEQLRNKMSIEILIPILKDYLDKQNKLEYSKVLSNHYYYELLKSMEDNKDYVKVGEFEKITI</sequence>
<geneLocation type="plasmid" evidence="1">
    <name>unnamed</name>
</geneLocation>
<dbReference type="HOGENOM" id="CLU_155737_0_0_12"/>
<dbReference type="AlphaFoldDB" id="W5SXI5"/>
<keyword evidence="1" id="KW-0614">Plasmid</keyword>